<keyword evidence="6" id="KW-0460">Magnesium</keyword>
<comment type="cofactor">
    <cofactor evidence="2">
        <name>Mg(2+)</name>
        <dbReference type="ChEBI" id="CHEBI:18420"/>
    </cofactor>
</comment>
<organism evidence="9 10">
    <name type="scientific">Necator americanus</name>
    <name type="common">Human hookworm</name>
    <dbReference type="NCBI Taxonomy" id="51031"/>
    <lineage>
        <taxon>Eukaryota</taxon>
        <taxon>Metazoa</taxon>
        <taxon>Ecdysozoa</taxon>
        <taxon>Nematoda</taxon>
        <taxon>Chromadorea</taxon>
        <taxon>Rhabditida</taxon>
        <taxon>Rhabditina</taxon>
        <taxon>Rhabditomorpha</taxon>
        <taxon>Strongyloidea</taxon>
        <taxon>Ancylostomatidae</taxon>
        <taxon>Bunostominae</taxon>
        <taxon>Necator</taxon>
    </lineage>
</organism>
<evidence type="ECO:0000256" key="3">
    <source>
        <dbReference type="ARBA" id="ARBA00005582"/>
    </source>
</evidence>
<evidence type="ECO:0000256" key="6">
    <source>
        <dbReference type="ARBA" id="ARBA00022842"/>
    </source>
</evidence>
<dbReference type="InterPro" id="IPR000086">
    <property type="entry name" value="NUDIX_hydrolase_dom"/>
</dbReference>
<evidence type="ECO:0000256" key="2">
    <source>
        <dbReference type="ARBA" id="ARBA00001946"/>
    </source>
</evidence>
<dbReference type="EMBL" id="JAVFWL010000004">
    <property type="protein sequence ID" value="KAK6751679.1"/>
    <property type="molecule type" value="Genomic_DNA"/>
</dbReference>
<evidence type="ECO:0000313" key="9">
    <source>
        <dbReference type="EMBL" id="KAK6751679.1"/>
    </source>
</evidence>
<keyword evidence="5" id="KW-0378">Hydrolase</keyword>
<protein>
    <recommendedName>
        <fullName evidence="8">Nudix hydrolase domain-containing protein</fullName>
    </recommendedName>
</protein>
<evidence type="ECO:0000259" key="8">
    <source>
        <dbReference type="PROSITE" id="PS51462"/>
    </source>
</evidence>
<accession>A0ABR1DMM4</accession>
<feature type="domain" description="Nudix hydrolase" evidence="8">
    <location>
        <begin position="3"/>
        <end position="174"/>
    </location>
</feature>
<keyword evidence="7" id="KW-0464">Manganese</keyword>
<evidence type="ECO:0000256" key="1">
    <source>
        <dbReference type="ARBA" id="ARBA00001936"/>
    </source>
</evidence>
<sequence>MVGWKAASSVIVVSCSTGRVLVMRRGSSAKFMPNALVFPGGVVTPSDEKLGPPTKIAALRELFEETGLIIGQQESAVTSKELEELQEKTKSNPEYFEQACPTPPVDKLITWNTWLTPSSYKQRYMTSFFLVQINDEPEVRMCEKEMSFYSWADPKNCLQKASTGEVILPPPQVYELTRISQTPCDQLHLHGNTSYVLCPQLIRGPDETKISNVLPGDHLYIDEEGFNQPIRRLSLEDVQIDPHKATHRAEYNLKPLYSKCNLYMHNLPTKFRENLHQFETSSKDL</sequence>
<evidence type="ECO:0000256" key="4">
    <source>
        <dbReference type="ARBA" id="ARBA00022723"/>
    </source>
</evidence>
<gene>
    <name evidence="9" type="primary">Necator_chrIV.g16523</name>
    <name evidence="9" type="ORF">RB195_003226</name>
</gene>
<dbReference type="CDD" id="cd18870">
    <property type="entry name" value="NUDIX_AcylCoAdiphos_Nudt19"/>
    <property type="match status" value="1"/>
</dbReference>
<comment type="cofactor">
    <cofactor evidence="1">
        <name>Mn(2+)</name>
        <dbReference type="ChEBI" id="CHEBI:29035"/>
    </cofactor>
</comment>
<comment type="similarity">
    <text evidence="3">Belongs to the Nudix hydrolase family.</text>
</comment>
<keyword evidence="10" id="KW-1185">Reference proteome</keyword>
<keyword evidence="4" id="KW-0479">Metal-binding</keyword>
<dbReference type="InterPro" id="IPR015797">
    <property type="entry name" value="NUDIX_hydrolase-like_dom_sf"/>
</dbReference>
<dbReference type="Proteomes" id="UP001303046">
    <property type="component" value="Unassembled WGS sequence"/>
</dbReference>
<dbReference type="Gene3D" id="3.90.79.10">
    <property type="entry name" value="Nucleoside Triphosphate Pyrophosphohydrolase"/>
    <property type="match status" value="1"/>
</dbReference>
<dbReference type="SUPFAM" id="SSF55811">
    <property type="entry name" value="Nudix"/>
    <property type="match status" value="1"/>
</dbReference>
<evidence type="ECO:0000313" key="10">
    <source>
        <dbReference type="Proteomes" id="UP001303046"/>
    </source>
</evidence>
<reference evidence="9 10" key="1">
    <citation type="submission" date="2023-08" db="EMBL/GenBank/DDBJ databases">
        <title>A Necator americanus chromosomal reference genome.</title>
        <authorList>
            <person name="Ilik V."/>
            <person name="Petrzelkova K.J."/>
            <person name="Pardy F."/>
            <person name="Fuh T."/>
            <person name="Niatou-Singa F.S."/>
            <person name="Gouil Q."/>
            <person name="Baker L."/>
            <person name="Ritchie M.E."/>
            <person name="Jex A.R."/>
            <person name="Gazzola D."/>
            <person name="Li H."/>
            <person name="Toshio Fujiwara R."/>
            <person name="Zhan B."/>
            <person name="Aroian R.V."/>
            <person name="Pafco B."/>
            <person name="Schwarz E.M."/>
        </authorList>
    </citation>
    <scope>NUCLEOTIDE SEQUENCE [LARGE SCALE GENOMIC DNA]</scope>
    <source>
        <strain evidence="9 10">Aroian</strain>
        <tissue evidence="9">Whole animal</tissue>
    </source>
</reference>
<evidence type="ECO:0000256" key="5">
    <source>
        <dbReference type="ARBA" id="ARBA00022801"/>
    </source>
</evidence>
<dbReference type="PANTHER" id="PTHR12318">
    <property type="entry name" value="TESTOSTERONE-REGULATED PROTEIN RP2"/>
    <property type="match status" value="1"/>
</dbReference>
<evidence type="ECO:0000256" key="7">
    <source>
        <dbReference type="ARBA" id="ARBA00023211"/>
    </source>
</evidence>
<comment type="caution">
    <text evidence="9">The sequence shown here is derived from an EMBL/GenBank/DDBJ whole genome shotgun (WGS) entry which is preliminary data.</text>
</comment>
<dbReference type="Pfam" id="PF00293">
    <property type="entry name" value="NUDIX"/>
    <property type="match status" value="1"/>
</dbReference>
<name>A0ABR1DMM4_NECAM</name>
<dbReference type="PROSITE" id="PS51462">
    <property type="entry name" value="NUDIX"/>
    <property type="match status" value="1"/>
</dbReference>
<dbReference type="InterPro" id="IPR039121">
    <property type="entry name" value="NUDT19"/>
</dbReference>
<dbReference type="PANTHER" id="PTHR12318:SF0">
    <property type="entry name" value="ACYL-COENZYME A DIPHOSPHATASE NUDT19"/>
    <property type="match status" value="1"/>
</dbReference>
<proteinExistence type="inferred from homology"/>